<evidence type="ECO:0000313" key="9">
    <source>
        <dbReference type="EMBL" id="GGG86459.1"/>
    </source>
</evidence>
<keyword evidence="3" id="KW-1003">Cell membrane</keyword>
<evidence type="ECO:0000256" key="2">
    <source>
        <dbReference type="ARBA" id="ARBA00022448"/>
    </source>
</evidence>
<evidence type="ECO:0000256" key="1">
    <source>
        <dbReference type="ARBA" id="ARBA00004651"/>
    </source>
</evidence>
<accession>A0A917HPQ1</accession>
<protein>
    <submittedName>
        <fullName evidence="9">Sugar ABC transporter permease</fullName>
    </submittedName>
</protein>
<evidence type="ECO:0000256" key="5">
    <source>
        <dbReference type="ARBA" id="ARBA00022989"/>
    </source>
</evidence>
<sequence>MVKSIKHLLLIIYGFACLYPFLWMFGTSLKTSQDALANPQSPFPSGAFQWSTFAEVWNKLNFGRFFMNSGIVSIVVIVGVIFIYSMMGYAFAKYRFRGKKFIYYMFIALLLVPGVTILIPLYINMTNLGLANSYIGMILPMINGAAPFAIFLFTSYFRTISHELYESAVLDGCNSFRIYFNIYLPLAIPAIGTIAIMNFIGSWNNILWPMIIIDSKDLFTLPMGLMYLDSSSFKKWNELMAGAIITIFPILVAFPFLQKMYVQGMTAGSVKM</sequence>
<dbReference type="AlphaFoldDB" id="A0A917HPQ1"/>
<comment type="subcellular location">
    <subcellularLocation>
        <location evidence="1 7">Cell membrane</location>
        <topology evidence="1 7">Multi-pass membrane protein</topology>
    </subcellularLocation>
</comment>
<evidence type="ECO:0000256" key="4">
    <source>
        <dbReference type="ARBA" id="ARBA00022692"/>
    </source>
</evidence>
<dbReference type="Proteomes" id="UP000600247">
    <property type="component" value="Unassembled WGS sequence"/>
</dbReference>
<evidence type="ECO:0000256" key="7">
    <source>
        <dbReference type="RuleBase" id="RU363032"/>
    </source>
</evidence>
<feature type="transmembrane region" description="Helical" evidence="7">
    <location>
        <begin position="178"/>
        <end position="200"/>
    </location>
</feature>
<dbReference type="RefSeq" id="WP_188892495.1">
    <property type="nucleotide sequence ID" value="NZ_BMHY01000016.1"/>
</dbReference>
<dbReference type="InterPro" id="IPR035906">
    <property type="entry name" value="MetI-like_sf"/>
</dbReference>
<gene>
    <name evidence="9" type="ORF">GCM10010918_50820</name>
</gene>
<keyword evidence="6 7" id="KW-0472">Membrane</keyword>
<reference evidence="9 10" key="1">
    <citation type="journal article" date="2014" name="Int. J. Syst. Evol. Microbiol.">
        <title>Complete genome sequence of Corynebacterium casei LMG S-19264T (=DSM 44701T), isolated from a smear-ripened cheese.</title>
        <authorList>
            <consortium name="US DOE Joint Genome Institute (JGI-PGF)"/>
            <person name="Walter F."/>
            <person name="Albersmeier A."/>
            <person name="Kalinowski J."/>
            <person name="Ruckert C."/>
        </authorList>
    </citation>
    <scope>NUCLEOTIDE SEQUENCE [LARGE SCALE GENOMIC DNA]</scope>
    <source>
        <strain evidence="9 10">CGMCC 1.15286</strain>
    </source>
</reference>
<dbReference type="EMBL" id="BMHY01000016">
    <property type="protein sequence ID" value="GGG86459.1"/>
    <property type="molecule type" value="Genomic_DNA"/>
</dbReference>
<organism evidence="9 10">
    <name type="scientific">Paenibacillus radicis</name>
    <name type="common">ex Gao et al. 2016</name>
    <dbReference type="NCBI Taxonomy" id="1737354"/>
    <lineage>
        <taxon>Bacteria</taxon>
        <taxon>Bacillati</taxon>
        <taxon>Bacillota</taxon>
        <taxon>Bacilli</taxon>
        <taxon>Bacillales</taxon>
        <taxon>Paenibacillaceae</taxon>
        <taxon>Paenibacillus</taxon>
    </lineage>
</organism>
<keyword evidence="5 7" id="KW-1133">Transmembrane helix</keyword>
<keyword evidence="4 7" id="KW-0812">Transmembrane</keyword>
<feature type="transmembrane region" description="Helical" evidence="7">
    <location>
        <begin position="101"/>
        <end position="123"/>
    </location>
</feature>
<feature type="transmembrane region" description="Helical" evidence="7">
    <location>
        <begin position="7"/>
        <end position="26"/>
    </location>
</feature>
<feature type="transmembrane region" description="Helical" evidence="7">
    <location>
        <begin position="135"/>
        <end position="157"/>
    </location>
</feature>
<feature type="transmembrane region" description="Helical" evidence="7">
    <location>
        <begin position="65"/>
        <end position="89"/>
    </location>
</feature>
<dbReference type="Gene3D" id="1.10.3720.10">
    <property type="entry name" value="MetI-like"/>
    <property type="match status" value="1"/>
</dbReference>
<dbReference type="CDD" id="cd06261">
    <property type="entry name" value="TM_PBP2"/>
    <property type="match status" value="1"/>
</dbReference>
<name>A0A917HPQ1_9BACL</name>
<proteinExistence type="inferred from homology"/>
<keyword evidence="2 7" id="KW-0813">Transport</keyword>
<feature type="transmembrane region" description="Helical" evidence="7">
    <location>
        <begin position="239"/>
        <end position="257"/>
    </location>
</feature>
<dbReference type="Pfam" id="PF00528">
    <property type="entry name" value="BPD_transp_1"/>
    <property type="match status" value="1"/>
</dbReference>
<keyword evidence="10" id="KW-1185">Reference proteome</keyword>
<dbReference type="PANTHER" id="PTHR43744:SF12">
    <property type="entry name" value="ABC TRANSPORTER PERMEASE PROTEIN MG189-RELATED"/>
    <property type="match status" value="1"/>
</dbReference>
<evidence type="ECO:0000256" key="6">
    <source>
        <dbReference type="ARBA" id="ARBA00023136"/>
    </source>
</evidence>
<evidence type="ECO:0000256" key="3">
    <source>
        <dbReference type="ARBA" id="ARBA00022475"/>
    </source>
</evidence>
<dbReference type="PROSITE" id="PS50928">
    <property type="entry name" value="ABC_TM1"/>
    <property type="match status" value="1"/>
</dbReference>
<comment type="caution">
    <text evidence="9">The sequence shown here is derived from an EMBL/GenBank/DDBJ whole genome shotgun (WGS) entry which is preliminary data.</text>
</comment>
<dbReference type="GO" id="GO:0055085">
    <property type="term" value="P:transmembrane transport"/>
    <property type="evidence" value="ECO:0007669"/>
    <property type="project" value="InterPro"/>
</dbReference>
<comment type="similarity">
    <text evidence="7">Belongs to the binding-protein-dependent transport system permease family.</text>
</comment>
<dbReference type="PANTHER" id="PTHR43744">
    <property type="entry name" value="ABC TRANSPORTER PERMEASE PROTEIN MG189-RELATED-RELATED"/>
    <property type="match status" value="1"/>
</dbReference>
<dbReference type="GO" id="GO:0005886">
    <property type="term" value="C:plasma membrane"/>
    <property type="evidence" value="ECO:0007669"/>
    <property type="project" value="UniProtKB-SubCell"/>
</dbReference>
<feature type="domain" description="ABC transmembrane type-1" evidence="8">
    <location>
        <begin position="66"/>
        <end position="257"/>
    </location>
</feature>
<evidence type="ECO:0000259" key="8">
    <source>
        <dbReference type="PROSITE" id="PS50928"/>
    </source>
</evidence>
<dbReference type="SUPFAM" id="SSF161098">
    <property type="entry name" value="MetI-like"/>
    <property type="match status" value="1"/>
</dbReference>
<dbReference type="InterPro" id="IPR000515">
    <property type="entry name" value="MetI-like"/>
</dbReference>
<evidence type="ECO:0000313" key="10">
    <source>
        <dbReference type="Proteomes" id="UP000600247"/>
    </source>
</evidence>